<dbReference type="EMBL" id="BSEL01000002">
    <property type="protein sequence ID" value="GLJ66908.1"/>
    <property type="molecule type" value="Genomic_DNA"/>
</dbReference>
<feature type="transmembrane region" description="Helical" evidence="1">
    <location>
        <begin position="93"/>
        <end position="121"/>
    </location>
</feature>
<feature type="transmembrane region" description="Helical" evidence="1">
    <location>
        <begin position="133"/>
        <end position="150"/>
    </location>
</feature>
<protein>
    <submittedName>
        <fullName evidence="2">Uncharacterized protein</fullName>
    </submittedName>
</protein>
<keyword evidence="1" id="KW-0812">Transmembrane</keyword>
<keyword evidence="1" id="KW-0472">Membrane</keyword>
<keyword evidence="3" id="KW-1185">Reference proteome</keyword>
<reference evidence="2" key="2">
    <citation type="submission" date="2023-01" db="EMBL/GenBank/DDBJ databases">
        <authorList>
            <person name="Sun Q."/>
            <person name="Evtushenko L."/>
        </authorList>
    </citation>
    <scope>NUCLEOTIDE SEQUENCE</scope>
    <source>
        <strain evidence="2">VKM Ac-1246</strain>
    </source>
</reference>
<reference evidence="2" key="1">
    <citation type="journal article" date="2014" name="Int. J. Syst. Evol. Microbiol.">
        <title>Complete genome of a new Firmicutes species belonging to the dominant human colonic microbiota ('Ruminococcus bicirculans') reveals two chromosomes and a selective capacity to utilize plant glucans.</title>
        <authorList>
            <consortium name="NISC Comparative Sequencing Program"/>
            <person name="Wegmann U."/>
            <person name="Louis P."/>
            <person name="Goesmann A."/>
            <person name="Henrissat B."/>
            <person name="Duncan S.H."/>
            <person name="Flint H.J."/>
        </authorList>
    </citation>
    <scope>NUCLEOTIDE SEQUENCE</scope>
    <source>
        <strain evidence="2">VKM Ac-1246</strain>
    </source>
</reference>
<organism evidence="2 3">
    <name type="scientific">Nocardioides luteus</name>
    <dbReference type="NCBI Taxonomy" id="1844"/>
    <lineage>
        <taxon>Bacteria</taxon>
        <taxon>Bacillati</taxon>
        <taxon>Actinomycetota</taxon>
        <taxon>Actinomycetes</taxon>
        <taxon>Propionibacteriales</taxon>
        <taxon>Nocardioidaceae</taxon>
        <taxon>Nocardioides</taxon>
    </lineage>
</organism>
<keyword evidence="1" id="KW-1133">Transmembrane helix</keyword>
<dbReference type="RefSeq" id="WP_189119933.1">
    <property type="nucleotide sequence ID" value="NZ_BMRK01000016.1"/>
</dbReference>
<evidence type="ECO:0000313" key="3">
    <source>
        <dbReference type="Proteomes" id="UP001142292"/>
    </source>
</evidence>
<accession>A0ABQ5STN6</accession>
<comment type="caution">
    <text evidence="2">The sequence shown here is derived from an EMBL/GenBank/DDBJ whole genome shotgun (WGS) entry which is preliminary data.</text>
</comment>
<feature type="transmembrane region" description="Helical" evidence="1">
    <location>
        <begin position="61"/>
        <end position="81"/>
    </location>
</feature>
<evidence type="ECO:0000313" key="2">
    <source>
        <dbReference type="EMBL" id="GLJ66908.1"/>
    </source>
</evidence>
<name>A0ABQ5STN6_9ACTN</name>
<proteinExistence type="predicted"/>
<sequence length="194" mass="19969">MTREPAGVSERPYAAPTRFVVVVGLGIALWCIGFAAISVWFEATDRFATGTYAAEADALSVMNWVVVVLKVLGAAAALLAIRARPVAPRITGLVLWGAFSTVTVYVLGSLTQAVVILTGIAGDGEGVDARSTAYVLAFLVASVGFGILAVSYARRVRMSRWLIALGVLGAPVVLGGVLVIAPALLRAAGLLSAG</sequence>
<gene>
    <name evidence="2" type="ORF">GCM10017579_09440</name>
</gene>
<dbReference type="Proteomes" id="UP001142292">
    <property type="component" value="Unassembled WGS sequence"/>
</dbReference>
<feature type="transmembrane region" description="Helical" evidence="1">
    <location>
        <begin position="162"/>
        <end position="185"/>
    </location>
</feature>
<feature type="transmembrane region" description="Helical" evidence="1">
    <location>
        <begin position="20"/>
        <end position="41"/>
    </location>
</feature>
<evidence type="ECO:0000256" key="1">
    <source>
        <dbReference type="SAM" id="Phobius"/>
    </source>
</evidence>